<feature type="domain" description="Rhodanese" evidence="2">
    <location>
        <begin position="21"/>
        <end position="137"/>
    </location>
</feature>
<dbReference type="Pfam" id="PF00581">
    <property type="entry name" value="Rhodanese"/>
    <property type="match status" value="1"/>
</dbReference>
<evidence type="ECO:0000256" key="1">
    <source>
        <dbReference type="ARBA" id="ARBA00023266"/>
    </source>
</evidence>
<keyword evidence="1" id="KW-0711">Selenium</keyword>
<dbReference type="InterPro" id="IPR027417">
    <property type="entry name" value="P-loop_NTPase"/>
</dbReference>
<accession>A0A4Q7LSQ1</accession>
<gene>
    <name evidence="3" type="ORF">EV685_0119</name>
</gene>
<protein>
    <submittedName>
        <fullName evidence="3">tRNA 2-selenouridine synthase</fullName>
    </submittedName>
</protein>
<dbReference type="NCBIfam" id="TIGR03167">
    <property type="entry name" value="tRNA_sel_U_synt"/>
    <property type="match status" value="1"/>
</dbReference>
<dbReference type="InterPro" id="IPR036873">
    <property type="entry name" value="Rhodanese-like_dom_sf"/>
</dbReference>
<dbReference type="Proteomes" id="UP000293433">
    <property type="component" value="Unassembled WGS sequence"/>
</dbReference>
<dbReference type="InterPro" id="IPR058840">
    <property type="entry name" value="AAA_SelU"/>
</dbReference>
<dbReference type="InterPro" id="IPR001763">
    <property type="entry name" value="Rhodanese-like_dom"/>
</dbReference>
<sequence>MSLQRVAAPEVLQALDRYSAIIDVRSPSEFAEDHLPGAINWPVLDDEERRVVGTLYKQVSAFDARKRGAALVARRIADHIDQWVAPVDKHWKPLVYCWRGGDRSGTMSWFLDRIGFRTSVIDGGYKAYRQQIRDDLDHWPERFQWRVLCGKTGSGKTRLLHALARQGAQVLDLEGLAVHRGSILGLPPGETQPSQKMLDSRIWQALRGFDPARPVYVESESKKLGQRWLPEALVHRMRAHGRCVLVTMSDEARLALLLEDYDHLHRDPENFCRLLDGLAELRGRERVKQWQAQSRAGETAAVFRDLMHQHYDPGYMSSLGQHFEGLASARTLLLADGGVTSLDAAARELLDNEG</sequence>
<dbReference type="Gene3D" id="3.40.250.10">
    <property type="entry name" value="Rhodanese-like domain"/>
    <property type="match status" value="1"/>
</dbReference>
<dbReference type="AlphaFoldDB" id="A0A4Q7LSQ1"/>
<dbReference type="Pfam" id="PF26341">
    <property type="entry name" value="AAA_SelU"/>
    <property type="match status" value="1"/>
</dbReference>
<dbReference type="EMBL" id="SGWV01000007">
    <property type="protein sequence ID" value="RZS57846.1"/>
    <property type="molecule type" value="Genomic_DNA"/>
</dbReference>
<dbReference type="GO" id="GO:0043828">
    <property type="term" value="F:tRNA 2-selenouridine synthase activity"/>
    <property type="evidence" value="ECO:0007669"/>
    <property type="project" value="InterPro"/>
</dbReference>
<dbReference type="SUPFAM" id="SSF52821">
    <property type="entry name" value="Rhodanese/Cell cycle control phosphatase"/>
    <property type="match status" value="1"/>
</dbReference>
<name>A0A4Q7LSQ1_9BURK</name>
<dbReference type="PANTHER" id="PTHR30401">
    <property type="entry name" value="TRNA 2-SELENOURIDINE SYNTHASE"/>
    <property type="match status" value="1"/>
</dbReference>
<reference evidence="3 4" key="1">
    <citation type="submission" date="2019-02" db="EMBL/GenBank/DDBJ databases">
        <title>Genomic Encyclopedia of Type Strains, Phase IV (KMG-IV): sequencing the most valuable type-strain genomes for metagenomic binning, comparative biology and taxonomic classification.</title>
        <authorList>
            <person name="Goeker M."/>
        </authorList>
    </citation>
    <scope>NUCLEOTIDE SEQUENCE [LARGE SCALE GENOMIC DNA]</scope>
    <source>
        <strain evidence="3 4">DSM 10617</strain>
    </source>
</reference>
<dbReference type="NCBIfam" id="NF008750">
    <property type="entry name" value="PRK11784.1-2"/>
    <property type="match status" value="1"/>
</dbReference>
<dbReference type="SUPFAM" id="SSF52540">
    <property type="entry name" value="P-loop containing nucleoside triphosphate hydrolases"/>
    <property type="match status" value="1"/>
</dbReference>
<dbReference type="NCBIfam" id="NF008752">
    <property type="entry name" value="PRK11784.1-4"/>
    <property type="match status" value="1"/>
</dbReference>
<proteinExistence type="predicted"/>
<dbReference type="InterPro" id="IPR017582">
    <property type="entry name" value="SelU"/>
</dbReference>
<dbReference type="PROSITE" id="PS50206">
    <property type="entry name" value="RHODANESE_3"/>
    <property type="match status" value="1"/>
</dbReference>
<comment type="caution">
    <text evidence="3">The sequence shown here is derived from an EMBL/GenBank/DDBJ whole genome shotgun (WGS) entry which is preliminary data.</text>
</comment>
<dbReference type="PANTHER" id="PTHR30401:SF0">
    <property type="entry name" value="TRNA 2-SELENOURIDINE SYNTHASE"/>
    <property type="match status" value="1"/>
</dbReference>
<evidence type="ECO:0000259" key="2">
    <source>
        <dbReference type="PROSITE" id="PS50206"/>
    </source>
</evidence>
<dbReference type="OrthoDB" id="9808735at2"/>
<dbReference type="GO" id="GO:0002098">
    <property type="term" value="P:tRNA wobble uridine modification"/>
    <property type="evidence" value="ECO:0007669"/>
    <property type="project" value="InterPro"/>
</dbReference>
<evidence type="ECO:0000313" key="3">
    <source>
        <dbReference type="EMBL" id="RZS57846.1"/>
    </source>
</evidence>
<keyword evidence="4" id="KW-1185">Reference proteome</keyword>
<organism evidence="3 4">
    <name type="scientific">Sphaerotilus mobilis</name>
    <dbReference type="NCBI Taxonomy" id="47994"/>
    <lineage>
        <taxon>Bacteria</taxon>
        <taxon>Pseudomonadati</taxon>
        <taxon>Pseudomonadota</taxon>
        <taxon>Betaproteobacteria</taxon>
        <taxon>Burkholderiales</taxon>
        <taxon>Sphaerotilaceae</taxon>
        <taxon>Sphaerotilus</taxon>
    </lineage>
</organism>
<evidence type="ECO:0000313" key="4">
    <source>
        <dbReference type="Proteomes" id="UP000293433"/>
    </source>
</evidence>
<dbReference type="RefSeq" id="WP_130480062.1">
    <property type="nucleotide sequence ID" value="NZ_SGWV01000007.1"/>
</dbReference>
<dbReference type="SMART" id="SM00450">
    <property type="entry name" value="RHOD"/>
    <property type="match status" value="1"/>
</dbReference>